<dbReference type="AlphaFoldDB" id="A0A5P9CG45"/>
<dbReference type="KEGG" id="vaq:FIV01_01795"/>
<accession>A0A5P9CG45</accession>
<reference evidence="2 3" key="1">
    <citation type="submission" date="2019-10" db="EMBL/GenBank/DDBJ databases">
        <title>Complete genome sequence of Vibrio sp. strain THAF100, isolated from non-filtered water from the water column of tank 6 of a marine aquarium containing stony-coral fragments. Water maintained at 26 degree C.</title>
        <authorList>
            <person name="Ruckert C."/>
            <person name="Franco A."/>
            <person name="Kalinowski J."/>
            <person name="Glaeser S."/>
        </authorList>
    </citation>
    <scope>NUCLEOTIDE SEQUENCE [LARGE SCALE GENOMIC DNA]</scope>
    <source>
        <strain evidence="2 3">THAF100</strain>
    </source>
</reference>
<evidence type="ECO:0000313" key="3">
    <source>
        <dbReference type="Proteomes" id="UP000326936"/>
    </source>
</evidence>
<dbReference type="OrthoDB" id="5897307at2"/>
<name>A0A5P9CG45_9VIBR</name>
<dbReference type="Proteomes" id="UP000326936">
    <property type="component" value="Chromosome"/>
</dbReference>
<feature type="transmembrane region" description="Helical" evidence="1">
    <location>
        <begin position="12"/>
        <end position="34"/>
    </location>
</feature>
<sequence length="142" mass="15379" precursor="true">MMRLFTTRHKQSGSGLLLVVFIIVVVVGFVASVANRNQERISDQFIASVIGTRAELAARSAAQIELSRFYQTPSSGSCQSLSDQTVTLQGNGFFQCSASVSCVNVGQLDDSRNIFQLTSTGTCNVGDWQLQRVIQVGVRDDA</sequence>
<keyword evidence="3" id="KW-1185">Reference proteome</keyword>
<protein>
    <recommendedName>
        <fullName evidence="4">MSHA biogenesis protein MshP</fullName>
    </recommendedName>
</protein>
<evidence type="ECO:0008006" key="4">
    <source>
        <dbReference type="Google" id="ProtNLM"/>
    </source>
</evidence>
<dbReference type="RefSeq" id="WP_152429471.1">
    <property type="nucleotide sequence ID" value="NZ_CBCSDK010000017.1"/>
</dbReference>
<organism evidence="2 3">
    <name type="scientific">Vibrio aquimaris</name>
    <dbReference type="NCBI Taxonomy" id="2587862"/>
    <lineage>
        <taxon>Bacteria</taxon>
        <taxon>Pseudomonadati</taxon>
        <taxon>Pseudomonadota</taxon>
        <taxon>Gammaproteobacteria</taxon>
        <taxon>Vibrionales</taxon>
        <taxon>Vibrionaceae</taxon>
        <taxon>Vibrio</taxon>
    </lineage>
</organism>
<keyword evidence="1" id="KW-0812">Transmembrane</keyword>
<keyword evidence="1" id="KW-0472">Membrane</keyword>
<keyword evidence="1" id="KW-1133">Transmembrane helix</keyword>
<dbReference type="EMBL" id="CP045350">
    <property type="protein sequence ID" value="QFT25184.1"/>
    <property type="molecule type" value="Genomic_DNA"/>
</dbReference>
<gene>
    <name evidence="2" type="ORF">FIV01_01795</name>
</gene>
<evidence type="ECO:0000313" key="2">
    <source>
        <dbReference type="EMBL" id="QFT25184.1"/>
    </source>
</evidence>
<proteinExistence type="predicted"/>
<evidence type="ECO:0000256" key="1">
    <source>
        <dbReference type="SAM" id="Phobius"/>
    </source>
</evidence>